<feature type="non-terminal residue" evidence="1">
    <location>
        <position position="48"/>
    </location>
</feature>
<name>A0ABW0VNM2_9ACTN</name>
<dbReference type="EMBL" id="JBHSOC010000187">
    <property type="protein sequence ID" value="MFC5647472.1"/>
    <property type="molecule type" value="Genomic_DNA"/>
</dbReference>
<dbReference type="Pfam" id="PF08974">
    <property type="entry name" value="DUF1877"/>
    <property type="match status" value="1"/>
</dbReference>
<dbReference type="RefSeq" id="WP_380232931.1">
    <property type="nucleotide sequence ID" value="NZ_JBHSOC010000187.1"/>
</dbReference>
<gene>
    <name evidence="1" type="ORF">ACFPZF_39830</name>
</gene>
<protein>
    <submittedName>
        <fullName evidence="1">DUF1877 family protein</fullName>
    </submittedName>
</protein>
<accession>A0ABW0VNM2</accession>
<dbReference type="InterPro" id="IPR015068">
    <property type="entry name" value="DUF1877"/>
</dbReference>
<reference evidence="2" key="1">
    <citation type="journal article" date="2019" name="Int. J. Syst. Evol. Microbiol.">
        <title>The Global Catalogue of Microorganisms (GCM) 10K type strain sequencing project: providing services to taxonomists for standard genome sequencing and annotation.</title>
        <authorList>
            <consortium name="The Broad Institute Genomics Platform"/>
            <consortium name="The Broad Institute Genome Sequencing Center for Infectious Disease"/>
            <person name="Wu L."/>
            <person name="Ma J."/>
        </authorList>
    </citation>
    <scope>NUCLEOTIDE SEQUENCE [LARGE SCALE GENOMIC DNA]</scope>
    <source>
        <strain evidence="2">CGMCC 4.1622</strain>
    </source>
</reference>
<sequence length="48" mass="5119">MILGGVQVHEGDDYIVSLLTPDRVRDVADAMAGVGREALKAGYDCIDI</sequence>
<dbReference type="Gene3D" id="3.40.1760.10">
    <property type="entry name" value="YfbM-like super family"/>
    <property type="match status" value="1"/>
</dbReference>
<comment type="caution">
    <text evidence="1">The sequence shown here is derived from an EMBL/GenBank/DDBJ whole genome shotgun (WGS) entry which is preliminary data.</text>
</comment>
<dbReference type="InterPro" id="IPR035944">
    <property type="entry name" value="YfbM-like_sf"/>
</dbReference>
<evidence type="ECO:0000313" key="2">
    <source>
        <dbReference type="Proteomes" id="UP001596066"/>
    </source>
</evidence>
<dbReference type="Proteomes" id="UP001596066">
    <property type="component" value="Unassembled WGS sequence"/>
</dbReference>
<evidence type="ECO:0000313" key="1">
    <source>
        <dbReference type="EMBL" id="MFC5647472.1"/>
    </source>
</evidence>
<proteinExistence type="predicted"/>
<organism evidence="1 2">
    <name type="scientific">Kitasatospora cinereorecta</name>
    <dbReference type="NCBI Taxonomy" id="285560"/>
    <lineage>
        <taxon>Bacteria</taxon>
        <taxon>Bacillati</taxon>
        <taxon>Actinomycetota</taxon>
        <taxon>Actinomycetes</taxon>
        <taxon>Kitasatosporales</taxon>
        <taxon>Streptomycetaceae</taxon>
        <taxon>Kitasatospora</taxon>
    </lineage>
</organism>
<keyword evidence="2" id="KW-1185">Reference proteome</keyword>